<dbReference type="EMBL" id="LT670844">
    <property type="protein sequence ID" value="SHK70334.1"/>
    <property type="molecule type" value="Genomic_DNA"/>
</dbReference>
<dbReference type="RefSeq" id="WP_079540595.1">
    <property type="nucleotide sequence ID" value="NZ_LT670844.1"/>
</dbReference>
<protein>
    <submittedName>
        <fullName evidence="2">Uncharacterized protein</fullName>
    </submittedName>
</protein>
<keyword evidence="1" id="KW-0732">Signal</keyword>
<evidence type="ECO:0000313" key="2">
    <source>
        <dbReference type="EMBL" id="SHK70334.1"/>
    </source>
</evidence>
<name>A0A1M6UM56_9BRAD</name>
<reference evidence="2 3" key="1">
    <citation type="submission" date="2016-11" db="EMBL/GenBank/DDBJ databases">
        <authorList>
            <person name="Jaros S."/>
            <person name="Januszkiewicz K."/>
            <person name="Wedrychowicz H."/>
        </authorList>
    </citation>
    <scope>NUCLEOTIDE SEQUENCE [LARGE SCALE GENOMIC DNA]</scope>
    <source>
        <strain evidence="2 3">GAS499</strain>
    </source>
</reference>
<evidence type="ECO:0000313" key="3">
    <source>
        <dbReference type="Proteomes" id="UP000189935"/>
    </source>
</evidence>
<accession>A0A1M6UM56</accession>
<sequence length="172" mass="18411">MWIDGRFVRNLMMLVLGLTFSSQTVAQTTVAKFHIRFSGTVDCQQPVAANNIPISGDGSGAIYADGSAYADVTETAFIFSSTIHFDGRLGARPTSAPGGSAQVRVAGRNGLKLIWNLPNNALVVNISTRGQSCSASFAANLFPGKRQYTLFDGSTIHYCSRPRVAETSCQVQ</sequence>
<feature type="signal peptide" evidence="1">
    <location>
        <begin position="1"/>
        <end position="26"/>
    </location>
</feature>
<gene>
    <name evidence="2" type="ORF">SAMN05444159_3963</name>
</gene>
<dbReference type="OrthoDB" id="8231698at2"/>
<dbReference type="Proteomes" id="UP000189935">
    <property type="component" value="Chromosome I"/>
</dbReference>
<dbReference type="AlphaFoldDB" id="A0A1M6UM56"/>
<evidence type="ECO:0000256" key="1">
    <source>
        <dbReference type="SAM" id="SignalP"/>
    </source>
</evidence>
<proteinExistence type="predicted"/>
<organism evidence="2 3">
    <name type="scientific">Bradyrhizobium lablabi</name>
    <dbReference type="NCBI Taxonomy" id="722472"/>
    <lineage>
        <taxon>Bacteria</taxon>
        <taxon>Pseudomonadati</taxon>
        <taxon>Pseudomonadota</taxon>
        <taxon>Alphaproteobacteria</taxon>
        <taxon>Hyphomicrobiales</taxon>
        <taxon>Nitrobacteraceae</taxon>
        <taxon>Bradyrhizobium</taxon>
    </lineage>
</organism>
<feature type="chain" id="PRO_5012658095" evidence="1">
    <location>
        <begin position="27"/>
        <end position="172"/>
    </location>
</feature>